<dbReference type="Pfam" id="PF17243">
    <property type="entry name" value="POTRA_TamA_1"/>
    <property type="match status" value="1"/>
</dbReference>
<keyword evidence="3" id="KW-0732">Signal</keyword>
<accession>A0A0W0TX95</accession>
<name>A0A0W0TX95_LEGER</name>
<reference evidence="7 8" key="1">
    <citation type="submission" date="2015-11" db="EMBL/GenBank/DDBJ databases">
        <title>Genomic analysis of 38 Legionella species identifies large and diverse effector repertoires.</title>
        <authorList>
            <person name="Burstein D."/>
            <person name="Amaro F."/>
            <person name="Zusman T."/>
            <person name="Lifshitz Z."/>
            <person name="Cohen O."/>
            <person name="Gilbert J.A."/>
            <person name="Pupko T."/>
            <person name="Shuman H.A."/>
            <person name="Segal G."/>
        </authorList>
    </citation>
    <scope>NUCLEOTIDE SEQUENCE [LARGE SCALE GENOMIC DNA]</scope>
    <source>
        <strain evidence="7 8">SE-32A-C8</strain>
    </source>
</reference>
<dbReference type="EMBL" id="LNYA01000001">
    <property type="protein sequence ID" value="KTD00022.1"/>
    <property type="molecule type" value="Genomic_DNA"/>
</dbReference>
<dbReference type="InterPro" id="IPR035243">
    <property type="entry name" value="TamA_POTRA_Dom_1"/>
</dbReference>
<dbReference type="OrthoDB" id="9803054at2"/>
<feature type="signal peptide" evidence="3">
    <location>
        <begin position="1"/>
        <end position="19"/>
    </location>
</feature>
<evidence type="ECO:0000256" key="1">
    <source>
        <dbReference type="ARBA" id="ARBA00004370"/>
    </source>
</evidence>
<dbReference type="STRING" id="448.Lery_0130"/>
<dbReference type="Pfam" id="PF07244">
    <property type="entry name" value="POTRA"/>
    <property type="match status" value="1"/>
</dbReference>
<comment type="subcellular location">
    <subcellularLocation>
        <location evidence="1">Membrane</location>
    </subcellularLocation>
</comment>
<comment type="caution">
    <text evidence="7">The sequence shown here is derived from an EMBL/GenBank/DDBJ whole genome shotgun (WGS) entry which is preliminary data.</text>
</comment>
<keyword evidence="8" id="KW-1185">Reference proteome</keyword>
<dbReference type="RefSeq" id="WP_058525315.1">
    <property type="nucleotide sequence ID" value="NZ_CAAAHY010000004.1"/>
</dbReference>
<proteinExistence type="predicted"/>
<dbReference type="Gene3D" id="3.10.20.310">
    <property type="entry name" value="membrane protein fhac"/>
    <property type="match status" value="3"/>
</dbReference>
<dbReference type="Gene3D" id="2.40.160.50">
    <property type="entry name" value="membrane protein fhac: a member of the omp85/tpsb transporter family"/>
    <property type="match status" value="1"/>
</dbReference>
<dbReference type="PATRIC" id="fig|448.7.peg.135"/>
<evidence type="ECO:0000256" key="2">
    <source>
        <dbReference type="ARBA" id="ARBA00023136"/>
    </source>
</evidence>
<evidence type="ECO:0000313" key="7">
    <source>
        <dbReference type="EMBL" id="KTD00022.1"/>
    </source>
</evidence>
<evidence type="ECO:0000313" key="8">
    <source>
        <dbReference type="Proteomes" id="UP000054773"/>
    </source>
</evidence>
<sequence length="564" mass="62634">MKKLACLLLFAGSLTLLFAAKGPDSVQIKGVRGKVLENIQMRLLEYAKSKPLLSETNENLEKQVAEAVYAYGYLRPVIHINRRANGNSLIINVNLGPPLLITRLSLQLQGEGADNAKIQRKRHHLTIQQGKPLNSVKYEESKQMLIDAAEQEGYLHANFQKAEILIDQASYTAVVTLIFDTGPQFYFGQVRFEPTYISPALLRRYIPFDYGQPYSTEKLLELNNSLAGSGYFSQVNAKPAMTGNRTIPINVYLKAAARINYSLGLGFGTDTGIRGRLGYHVVPVNRAGHKFNAIALGSFNQNTLQAQYIIPGKNPLTDEYDITGNLSNLDYGAGYSNSLLLSMGQRHNKDRFQRILTINGLYERFNYDNAPKLEKLTFFPKATLGWKNTSNQLFSPTGYHITLNGLGASRAVLSEVSFAQASIDARAALTLPFIRTRFYVHTLQGITDINDVNQLPLSLALLLGGSDNLKAFTFNSIGPGKILTYGGFEIQKETVEHWYLTGFFDSGDVYDPSPRVLQNDLGIGLMWVSPVGPIKIGIAQAVDSHFNRIKDRKPRFVVNMGPDL</sequence>
<dbReference type="Proteomes" id="UP000054773">
    <property type="component" value="Unassembled WGS sequence"/>
</dbReference>
<organism evidence="7 8">
    <name type="scientific">Legionella erythra</name>
    <dbReference type="NCBI Taxonomy" id="448"/>
    <lineage>
        <taxon>Bacteria</taxon>
        <taxon>Pseudomonadati</taxon>
        <taxon>Pseudomonadota</taxon>
        <taxon>Gammaproteobacteria</taxon>
        <taxon>Legionellales</taxon>
        <taxon>Legionellaceae</taxon>
        <taxon>Legionella</taxon>
    </lineage>
</organism>
<dbReference type="GO" id="GO:0019867">
    <property type="term" value="C:outer membrane"/>
    <property type="evidence" value="ECO:0007669"/>
    <property type="project" value="InterPro"/>
</dbReference>
<dbReference type="InterPro" id="IPR010827">
    <property type="entry name" value="BamA/TamA_POTRA"/>
</dbReference>
<evidence type="ECO:0000259" key="6">
    <source>
        <dbReference type="Pfam" id="PF17243"/>
    </source>
</evidence>
<dbReference type="AlphaFoldDB" id="A0A0W0TX95"/>
<gene>
    <name evidence="7" type="ORF">Lery_0130</name>
</gene>
<keyword evidence="2" id="KW-0472">Membrane</keyword>
<feature type="chain" id="PRO_5006913483" evidence="3">
    <location>
        <begin position="20"/>
        <end position="564"/>
    </location>
</feature>
<evidence type="ECO:0000259" key="4">
    <source>
        <dbReference type="Pfam" id="PF01103"/>
    </source>
</evidence>
<dbReference type="Pfam" id="PF01103">
    <property type="entry name" value="Omp85"/>
    <property type="match status" value="1"/>
</dbReference>
<evidence type="ECO:0000259" key="5">
    <source>
        <dbReference type="Pfam" id="PF07244"/>
    </source>
</evidence>
<dbReference type="InterPro" id="IPR000184">
    <property type="entry name" value="Bac_surfAg_D15"/>
</dbReference>
<feature type="domain" description="Bacterial surface antigen (D15)" evidence="4">
    <location>
        <begin position="314"/>
        <end position="561"/>
    </location>
</feature>
<evidence type="ECO:0000256" key="3">
    <source>
        <dbReference type="SAM" id="SignalP"/>
    </source>
</evidence>
<feature type="domain" description="TamA POTRA" evidence="6">
    <location>
        <begin position="25"/>
        <end position="94"/>
    </location>
</feature>
<protein>
    <submittedName>
        <fullName evidence="7">Outer membrane protein</fullName>
    </submittedName>
</protein>
<feature type="domain" description="POTRA" evidence="5">
    <location>
        <begin position="186"/>
        <end position="252"/>
    </location>
</feature>